<comment type="caution">
    <text evidence="1">The sequence shown here is derived from an EMBL/GenBank/DDBJ whole genome shotgun (WGS) entry which is preliminary data.</text>
</comment>
<dbReference type="OrthoDB" id="195456at2"/>
<dbReference type="RefSeq" id="WP_055145562.1">
    <property type="nucleotide sequence ID" value="NZ_JXSZ01000006.1"/>
</dbReference>
<evidence type="ECO:0000313" key="1">
    <source>
        <dbReference type="EMBL" id="KPM48299.1"/>
    </source>
</evidence>
<name>A0A0P7C4V9_9BACT</name>
<proteinExistence type="predicted"/>
<evidence type="ECO:0000313" key="2">
    <source>
        <dbReference type="Proteomes" id="UP000050454"/>
    </source>
</evidence>
<dbReference type="PATRIC" id="fig|1605367.3.peg.2667"/>
<protein>
    <recommendedName>
        <fullName evidence="3">DUF2911 domain-containing protein</fullName>
    </recommendedName>
</protein>
<dbReference type="AlphaFoldDB" id="A0A0P7C4V9"/>
<dbReference type="Proteomes" id="UP000050454">
    <property type="component" value="Unassembled WGS sequence"/>
</dbReference>
<evidence type="ECO:0008006" key="3">
    <source>
        <dbReference type="Google" id="ProtNLM"/>
    </source>
</evidence>
<reference evidence="1 2" key="1">
    <citation type="submission" date="2015-07" db="EMBL/GenBank/DDBJ databases">
        <title>The draft genome sequence of Leadbetterella sp. JN14-9.</title>
        <authorList>
            <person name="Liu Y."/>
            <person name="Du J."/>
            <person name="Shao Z."/>
        </authorList>
    </citation>
    <scope>NUCLEOTIDE SEQUENCE [LARGE SCALE GENOMIC DNA]</scope>
    <source>
        <strain evidence="1 2">JN14-9</strain>
    </source>
</reference>
<organism evidence="1 2">
    <name type="scientific">Jiulongibacter sediminis</name>
    <dbReference type="NCBI Taxonomy" id="1605367"/>
    <lineage>
        <taxon>Bacteria</taxon>
        <taxon>Pseudomonadati</taxon>
        <taxon>Bacteroidota</taxon>
        <taxon>Cytophagia</taxon>
        <taxon>Cytophagales</taxon>
        <taxon>Leadbetterellaceae</taxon>
        <taxon>Jiulongibacter</taxon>
    </lineage>
</organism>
<accession>A0A0P7C4V9</accession>
<sequence length="174" mass="19348">MPKLLKILLAIAAVLVVLFFVFKNWTKSHSPGTSTELTSGDLSVKVTYCQPAVKGRVIFGELVPYDQVWRTGANEATLINFSRDVDFAGASVPAGEYTLWTIPTPGDWTIILNKQTGQWGTNYSEEDDLIRVEVPAEQTSESREMFTISMSLGTEDEVIMNLNWDKTSVDVPIK</sequence>
<dbReference type="Pfam" id="PF11138">
    <property type="entry name" value="DUF2911"/>
    <property type="match status" value="1"/>
</dbReference>
<keyword evidence="2" id="KW-1185">Reference proteome</keyword>
<dbReference type="EMBL" id="LGTQ01000006">
    <property type="protein sequence ID" value="KPM48299.1"/>
    <property type="molecule type" value="Genomic_DNA"/>
</dbReference>
<gene>
    <name evidence="1" type="ORF">AFM12_06495</name>
</gene>
<dbReference type="InterPro" id="IPR021314">
    <property type="entry name" value="DUF2911"/>
</dbReference>
<dbReference type="STRING" id="1605367.AFM12_06495"/>